<comment type="caution">
    <text evidence="6">The sequence shown here is derived from an EMBL/GenBank/DDBJ whole genome shotgun (WGS) entry which is preliminary data.</text>
</comment>
<dbReference type="Pfam" id="PF00891">
    <property type="entry name" value="Methyltransf_2"/>
    <property type="match status" value="1"/>
</dbReference>
<dbReference type="InterPro" id="IPR001077">
    <property type="entry name" value="COMT_C"/>
</dbReference>
<accession>A0A2I2GFB7</accession>
<dbReference type="InterPro" id="IPR036390">
    <property type="entry name" value="WH_DNA-bd_sf"/>
</dbReference>
<dbReference type="GeneID" id="36554030"/>
<dbReference type="EMBL" id="MSFO01000002">
    <property type="protein sequence ID" value="PLB51574.1"/>
    <property type="molecule type" value="Genomic_DNA"/>
</dbReference>
<dbReference type="InterPro" id="IPR036388">
    <property type="entry name" value="WH-like_DNA-bd_sf"/>
</dbReference>
<keyword evidence="7" id="KW-1185">Reference proteome</keyword>
<dbReference type="GO" id="GO:0008171">
    <property type="term" value="F:O-methyltransferase activity"/>
    <property type="evidence" value="ECO:0007669"/>
    <property type="project" value="InterPro"/>
</dbReference>
<dbReference type="AlphaFoldDB" id="A0A2I2GFB7"/>
<reference evidence="6 7" key="1">
    <citation type="submission" date="2016-12" db="EMBL/GenBank/DDBJ databases">
        <title>The genomes of Aspergillus section Nigri reveals drivers in fungal speciation.</title>
        <authorList>
            <consortium name="DOE Joint Genome Institute"/>
            <person name="Vesth T.C."/>
            <person name="Nybo J."/>
            <person name="Theobald S."/>
            <person name="Brandl J."/>
            <person name="Frisvad J.C."/>
            <person name="Nielsen K.F."/>
            <person name="Lyhne E.K."/>
            <person name="Kogle M.E."/>
            <person name="Kuo A."/>
            <person name="Riley R."/>
            <person name="Clum A."/>
            <person name="Nolan M."/>
            <person name="Lipzen A."/>
            <person name="Salamov A."/>
            <person name="Henrissat B."/>
            <person name="Wiebenga A."/>
            <person name="De Vries R.P."/>
            <person name="Grigoriev I.V."/>
            <person name="Mortensen U.H."/>
            <person name="Andersen M.R."/>
            <person name="Baker S.E."/>
        </authorList>
    </citation>
    <scope>NUCLEOTIDE SEQUENCE [LARGE SCALE GENOMIC DNA]</scope>
    <source>
        <strain evidence="6 7">IBT 23096</strain>
    </source>
</reference>
<dbReference type="PROSITE" id="PS51683">
    <property type="entry name" value="SAM_OMT_II"/>
    <property type="match status" value="1"/>
</dbReference>
<name>A0A2I2GFB7_9EURO</name>
<evidence type="ECO:0000313" key="6">
    <source>
        <dbReference type="EMBL" id="PLB51574.1"/>
    </source>
</evidence>
<proteinExistence type="predicted"/>
<dbReference type="SUPFAM" id="SSF53335">
    <property type="entry name" value="S-adenosyl-L-methionine-dependent methyltransferases"/>
    <property type="match status" value="1"/>
</dbReference>
<protein>
    <submittedName>
        <fullName evidence="6">O-methyltransferase</fullName>
    </submittedName>
</protein>
<dbReference type="Gene3D" id="1.10.10.10">
    <property type="entry name" value="Winged helix-like DNA-binding domain superfamily/Winged helix DNA-binding domain"/>
    <property type="match status" value="1"/>
</dbReference>
<keyword evidence="2 6" id="KW-0808">Transferase</keyword>
<dbReference type="InterPro" id="IPR016461">
    <property type="entry name" value="COMT-like"/>
</dbReference>
<dbReference type="PIRSF" id="PIRSF005739">
    <property type="entry name" value="O-mtase"/>
    <property type="match status" value="1"/>
</dbReference>
<evidence type="ECO:0000313" key="7">
    <source>
        <dbReference type="Proteomes" id="UP000234275"/>
    </source>
</evidence>
<dbReference type="Proteomes" id="UP000234275">
    <property type="component" value="Unassembled WGS sequence"/>
</dbReference>
<dbReference type="OrthoDB" id="1535081at2759"/>
<dbReference type="RefSeq" id="XP_024706876.1">
    <property type="nucleotide sequence ID" value="XM_024846331.1"/>
</dbReference>
<dbReference type="GO" id="GO:0032259">
    <property type="term" value="P:methylation"/>
    <property type="evidence" value="ECO:0007669"/>
    <property type="project" value="UniProtKB-KW"/>
</dbReference>
<dbReference type="GO" id="GO:0044550">
    <property type="term" value="P:secondary metabolite biosynthetic process"/>
    <property type="evidence" value="ECO:0007669"/>
    <property type="project" value="UniProtKB-ARBA"/>
</dbReference>
<dbReference type="Gene3D" id="3.40.50.150">
    <property type="entry name" value="Vaccinia Virus protein VP39"/>
    <property type="match status" value="1"/>
</dbReference>
<feature type="domain" description="O-methyltransferase C-terminal" evidence="5">
    <location>
        <begin position="234"/>
        <end position="378"/>
    </location>
</feature>
<evidence type="ECO:0000256" key="1">
    <source>
        <dbReference type="ARBA" id="ARBA00022603"/>
    </source>
</evidence>
<sequence length="400" mass="44125">MASEITIDNTRPADLIARLQDLAPRLENEDDYDAKKEALQITKALTAQLEQPGNVAVDMIFSPMIAVTARTAIDLNLYEHILLEGPVTSARLAVLSGADELLIIRILRVLSAVHFVEEAAPRTWKATRITAAMAVKEIAAGHRMVSQMILPAVQTAPAFFAEQGYSCPTDPRDGLLQVAHNAKGSTVFEYMASRPSLLRDFNLFMGNTMGARKYWVDWYPVQTRILDGADPSGALIVDVGAGKGHDLVAFDEKFPGAGRLVLEDLAAVVEGLGVEDLDEKIERVAYDFFTEQPVKGARVYFYHHILHDWSDEYCLKILENVTAVMTPGYSKLLVHEMIVPEQGASLFEGLLDMTVMAFNAGMERTKQQWRVLLEAAGLQVVSFWDSIDEGGDGIIEAMKV</sequence>
<dbReference type="VEuPathDB" id="FungiDB:P170DRAFT_400511"/>
<dbReference type="InterPro" id="IPR029063">
    <property type="entry name" value="SAM-dependent_MTases_sf"/>
</dbReference>
<gene>
    <name evidence="6" type="ORF">P170DRAFT_400511</name>
</gene>
<organism evidence="6 7">
    <name type="scientific">Aspergillus steynii IBT 23096</name>
    <dbReference type="NCBI Taxonomy" id="1392250"/>
    <lineage>
        <taxon>Eukaryota</taxon>
        <taxon>Fungi</taxon>
        <taxon>Dikarya</taxon>
        <taxon>Ascomycota</taxon>
        <taxon>Pezizomycotina</taxon>
        <taxon>Eurotiomycetes</taxon>
        <taxon>Eurotiomycetidae</taxon>
        <taxon>Eurotiales</taxon>
        <taxon>Aspergillaceae</taxon>
        <taxon>Aspergillus</taxon>
        <taxon>Aspergillus subgen. Circumdati</taxon>
    </lineage>
</organism>
<evidence type="ECO:0000259" key="5">
    <source>
        <dbReference type="Pfam" id="PF00891"/>
    </source>
</evidence>
<dbReference type="PANTHER" id="PTHR43712:SF1">
    <property type="entry name" value="HYPOTHETICAL O-METHYLTRANSFERASE (EUROFUNG)-RELATED"/>
    <property type="match status" value="1"/>
</dbReference>
<keyword evidence="3" id="KW-0949">S-adenosyl-L-methionine</keyword>
<evidence type="ECO:0000256" key="3">
    <source>
        <dbReference type="ARBA" id="ARBA00022691"/>
    </source>
</evidence>
<evidence type="ECO:0000256" key="2">
    <source>
        <dbReference type="ARBA" id="ARBA00022679"/>
    </source>
</evidence>
<dbReference type="PANTHER" id="PTHR43712">
    <property type="entry name" value="PUTATIVE (AFU_ORTHOLOGUE AFUA_4G14580)-RELATED"/>
    <property type="match status" value="1"/>
</dbReference>
<keyword evidence="1 6" id="KW-0489">Methyltransferase</keyword>
<dbReference type="SUPFAM" id="SSF46785">
    <property type="entry name" value="Winged helix' DNA-binding domain"/>
    <property type="match status" value="1"/>
</dbReference>
<evidence type="ECO:0000256" key="4">
    <source>
        <dbReference type="PIRSR" id="PIRSR005739-1"/>
    </source>
</evidence>
<feature type="active site" description="Proton acceptor" evidence="4">
    <location>
        <position position="307"/>
    </location>
</feature>